<dbReference type="SUPFAM" id="SSF53448">
    <property type="entry name" value="Nucleotide-diphospho-sugar transferases"/>
    <property type="match status" value="1"/>
</dbReference>
<dbReference type="Pfam" id="PF13641">
    <property type="entry name" value="Glyco_tranf_2_3"/>
    <property type="match status" value="1"/>
</dbReference>
<evidence type="ECO:0000256" key="3">
    <source>
        <dbReference type="ARBA" id="ARBA00022679"/>
    </source>
</evidence>
<feature type="transmembrane region" description="Helical" evidence="7">
    <location>
        <begin position="364"/>
        <end position="386"/>
    </location>
</feature>
<keyword evidence="6 7" id="KW-0472">Membrane</keyword>
<dbReference type="AlphaFoldDB" id="A0A919GGE5"/>
<reference evidence="8" key="2">
    <citation type="submission" date="2020-09" db="EMBL/GenBank/DDBJ databases">
        <authorList>
            <person name="Sun Q."/>
            <person name="Ohkuma M."/>
        </authorList>
    </citation>
    <scope>NUCLEOTIDE SEQUENCE</scope>
    <source>
        <strain evidence="8">JCM 4646</strain>
    </source>
</reference>
<gene>
    <name evidence="8" type="primary">ugtP</name>
    <name evidence="8" type="ORF">GCM10018781_71110</name>
</gene>
<protein>
    <submittedName>
        <fullName evidence="8">N-acetyl-glucosamine transferase</fullName>
    </submittedName>
</protein>
<evidence type="ECO:0000313" key="9">
    <source>
        <dbReference type="Proteomes" id="UP000617734"/>
    </source>
</evidence>
<reference evidence="8" key="1">
    <citation type="journal article" date="2014" name="Int. J. Syst. Evol. Microbiol.">
        <title>Complete genome sequence of Corynebacterium casei LMG S-19264T (=DSM 44701T), isolated from a smear-ripened cheese.</title>
        <authorList>
            <consortium name="US DOE Joint Genome Institute (JGI-PGF)"/>
            <person name="Walter F."/>
            <person name="Albersmeier A."/>
            <person name="Kalinowski J."/>
            <person name="Ruckert C."/>
        </authorList>
    </citation>
    <scope>NUCLEOTIDE SEQUENCE</scope>
    <source>
        <strain evidence="8">JCM 4646</strain>
    </source>
</reference>
<feature type="transmembrane region" description="Helical" evidence="7">
    <location>
        <begin position="329"/>
        <end position="352"/>
    </location>
</feature>
<evidence type="ECO:0000256" key="4">
    <source>
        <dbReference type="ARBA" id="ARBA00022692"/>
    </source>
</evidence>
<accession>A0A919GGE5</accession>
<evidence type="ECO:0000256" key="2">
    <source>
        <dbReference type="ARBA" id="ARBA00022676"/>
    </source>
</evidence>
<comment type="caution">
    <text evidence="8">The sequence shown here is derived from an EMBL/GenBank/DDBJ whole genome shotgun (WGS) entry which is preliminary data.</text>
</comment>
<feature type="transmembrane region" description="Helical" evidence="7">
    <location>
        <begin position="12"/>
        <end position="35"/>
    </location>
</feature>
<organism evidence="8 9">
    <name type="scientific">Kitasatospora indigofera</name>
    <dbReference type="NCBI Taxonomy" id="67307"/>
    <lineage>
        <taxon>Bacteria</taxon>
        <taxon>Bacillati</taxon>
        <taxon>Actinomycetota</taxon>
        <taxon>Actinomycetes</taxon>
        <taxon>Kitasatosporales</taxon>
        <taxon>Streptomycetaceae</taxon>
        <taxon>Kitasatospora</taxon>
    </lineage>
</organism>
<keyword evidence="4 7" id="KW-0812">Transmembrane</keyword>
<comment type="subcellular location">
    <subcellularLocation>
        <location evidence="1">Membrane</location>
        <topology evidence="1">Multi-pass membrane protein</topology>
    </subcellularLocation>
</comment>
<dbReference type="EMBL" id="BNBO01000066">
    <property type="protein sequence ID" value="GHH83579.1"/>
    <property type="molecule type" value="Genomic_DNA"/>
</dbReference>
<evidence type="ECO:0000313" key="8">
    <source>
        <dbReference type="EMBL" id="GHH83579.1"/>
    </source>
</evidence>
<dbReference type="InterPro" id="IPR050321">
    <property type="entry name" value="Glycosyltr_2/OpgH_subfam"/>
</dbReference>
<sequence length="454" mass="50808">MTDGKYALIDLAMALSLLFSLMFVCYVVCLVVPFVRHKPRPSGDADDFRWHFFIPCRDEEAVIGDTLEYLRGHFPSTHLWVVDDDSDDATGAITAARQAADPYVHLVQRRRPDARTGKSEALNAAYRALVGWLPADAVLDQIVVGVFDADGHPEPGGLDVMAAGHLFGDPAVGAVQCEVRMRNRDERRPVPDGGRLRNLAARTLVRLQDLEFRTTTAAVQMARRHTRTVGMGGNGQFTRLSAMRAITEGGTGPWRGALLEDFELGLDLMLDGWRTAYTTDTSVDQEGLWSLRRLITQRTRWGQGNMQCTRYLARVWRSPKLSHSGVLEISYYLLLPWFQVSASLLFPVLLFWFARGMVQGDGGFLADGGWGLCIGAALGITQFAMWGPIYRWRCERGAGFWSSVGWGLAYAFYIYIFYVTAWRALARIVTGRGQWAKTRRNAELRVEGPTAIEF</sequence>
<dbReference type="Proteomes" id="UP000617734">
    <property type="component" value="Unassembled WGS sequence"/>
</dbReference>
<evidence type="ECO:0000256" key="7">
    <source>
        <dbReference type="SAM" id="Phobius"/>
    </source>
</evidence>
<dbReference type="GeneID" id="95357365"/>
<dbReference type="GO" id="GO:0005886">
    <property type="term" value="C:plasma membrane"/>
    <property type="evidence" value="ECO:0007669"/>
    <property type="project" value="TreeGrafter"/>
</dbReference>
<dbReference type="InterPro" id="IPR029044">
    <property type="entry name" value="Nucleotide-diphossugar_trans"/>
</dbReference>
<keyword evidence="5 7" id="KW-1133">Transmembrane helix</keyword>
<evidence type="ECO:0000256" key="5">
    <source>
        <dbReference type="ARBA" id="ARBA00022989"/>
    </source>
</evidence>
<dbReference type="Gene3D" id="3.90.550.10">
    <property type="entry name" value="Spore Coat Polysaccharide Biosynthesis Protein SpsA, Chain A"/>
    <property type="match status" value="1"/>
</dbReference>
<keyword evidence="9" id="KW-1185">Reference proteome</keyword>
<proteinExistence type="predicted"/>
<dbReference type="RefSeq" id="WP_268257371.1">
    <property type="nucleotide sequence ID" value="NZ_BNBO01000066.1"/>
</dbReference>
<name>A0A919GGE5_9ACTN</name>
<evidence type="ECO:0000256" key="1">
    <source>
        <dbReference type="ARBA" id="ARBA00004141"/>
    </source>
</evidence>
<dbReference type="PANTHER" id="PTHR43867">
    <property type="entry name" value="CELLULOSE SYNTHASE CATALYTIC SUBUNIT A [UDP-FORMING]"/>
    <property type="match status" value="1"/>
</dbReference>
<evidence type="ECO:0000256" key="6">
    <source>
        <dbReference type="ARBA" id="ARBA00023136"/>
    </source>
</evidence>
<keyword evidence="3 8" id="KW-0808">Transferase</keyword>
<keyword evidence="2" id="KW-0328">Glycosyltransferase</keyword>
<dbReference type="PANTHER" id="PTHR43867:SF2">
    <property type="entry name" value="CELLULOSE SYNTHASE CATALYTIC SUBUNIT A [UDP-FORMING]"/>
    <property type="match status" value="1"/>
</dbReference>
<dbReference type="GO" id="GO:0016758">
    <property type="term" value="F:hexosyltransferase activity"/>
    <property type="evidence" value="ECO:0007669"/>
    <property type="project" value="TreeGrafter"/>
</dbReference>
<feature type="transmembrane region" description="Helical" evidence="7">
    <location>
        <begin position="398"/>
        <end position="418"/>
    </location>
</feature>